<name>A0ABP9GZG1_9FLAO</name>
<keyword evidence="3" id="KW-1185">Reference proteome</keyword>
<dbReference type="Proteomes" id="UP001501302">
    <property type="component" value="Unassembled WGS sequence"/>
</dbReference>
<reference evidence="3" key="1">
    <citation type="journal article" date="2019" name="Int. J. Syst. Evol. Microbiol.">
        <title>The Global Catalogue of Microorganisms (GCM) 10K type strain sequencing project: providing services to taxonomists for standard genome sequencing and annotation.</title>
        <authorList>
            <consortium name="The Broad Institute Genomics Platform"/>
            <consortium name="The Broad Institute Genome Sequencing Center for Infectious Disease"/>
            <person name="Wu L."/>
            <person name="Ma J."/>
        </authorList>
    </citation>
    <scope>NUCLEOTIDE SEQUENCE [LARGE SCALE GENOMIC DNA]</scope>
    <source>
        <strain evidence="3">JCM 18285</strain>
    </source>
</reference>
<dbReference type="EMBL" id="BAABJJ010000044">
    <property type="protein sequence ID" value="GAA4955923.1"/>
    <property type="molecule type" value="Genomic_DNA"/>
</dbReference>
<keyword evidence="1" id="KW-1133">Transmembrane helix</keyword>
<keyword evidence="1" id="KW-0472">Membrane</keyword>
<keyword evidence="1" id="KW-0812">Transmembrane</keyword>
<evidence type="ECO:0000256" key="1">
    <source>
        <dbReference type="SAM" id="Phobius"/>
    </source>
</evidence>
<proteinExistence type="predicted"/>
<comment type="caution">
    <text evidence="2">The sequence shown here is derived from an EMBL/GenBank/DDBJ whole genome shotgun (WGS) entry which is preliminary data.</text>
</comment>
<protein>
    <submittedName>
        <fullName evidence="2">Uncharacterized protein</fullName>
    </submittedName>
</protein>
<accession>A0ABP9GZG1</accession>
<feature type="transmembrane region" description="Helical" evidence="1">
    <location>
        <begin position="39"/>
        <end position="60"/>
    </location>
</feature>
<gene>
    <name evidence="2" type="ORF">GCM10023314_32130</name>
</gene>
<organism evidence="2 3">
    <name type="scientific">Algibacter agarivorans</name>
    <dbReference type="NCBI Taxonomy" id="1109741"/>
    <lineage>
        <taxon>Bacteria</taxon>
        <taxon>Pseudomonadati</taxon>
        <taxon>Bacteroidota</taxon>
        <taxon>Flavobacteriia</taxon>
        <taxon>Flavobacteriales</taxon>
        <taxon>Flavobacteriaceae</taxon>
        <taxon>Algibacter</taxon>
    </lineage>
</organism>
<evidence type="ECO:0000313" key="3">
    <source>
        <dbReference type="Proteomes" id="UP001501302"/>
    </source>
</evidence>
<sequence>MFIEYFVLNTNLSYSEKNNFILEELTACSCGCCELLLQLYNFILIFSINSSIFAVQYYLYIEFAVKENDDFFF</sequence>
<evidence type="ECO:0000313" key="2">
    <source>
        <dbReference type="EMBL" id="GAA4955923.1"/>
    </source>
</evidence>